<evidence type="ECO:0000256" key="6">
    <source>
        <dbReference type="ARBA" id="ARBA00022723"/>
    </source>
</evidence>
<protein>
    <recommendedName>
        <fullName evidence="12">Protease HtpX homolog</fullName>
        <ecNumber evidence="12">3.4.24.-</ecNumber>
    </recommendedName>
</protein>
<dbReference type="EC" id="3.4.24.-" evidence="12"/>
<evidence type="ECO:0000256" key="7">
    <source>
        <dbReference type="ARBA" id="ARBA00022801"/>
    </source>
</evidence>
<dbReference type="GO" id="GO:0004222">
    <property type="term" value="F:metalloendopeptidase activity"/>
    <property type="evidence" value="ECO:0007669"/>
    <property type="project" value="UniProtKB-UniRule"/>
</dbReference>
<evidence type="ECO:0000256" key="2">
    <source>
        <dbReference type="ARBA" id="ARBA00009779"/>
    </source>
</evidence>
<dbReference type="Gene3D" id="3.30.2010.10">
    <property type="entry name" value="Metalloproteases ('zincins'), catalytic domain"/>
    <property type="match status" value="1"/>
</dbReference>
<evidence type="ECO:0000256" key="5">
    <source>
        <dbReference type="ARBA" id="ARBA00022692"/>
    </source>
</evidence>
<feature type="transmembrane region" description="Helical" evidence="12">
    <location>
        <begin position="148"/>
        <end position="169"/>
    </location>
</feature>
<dbReference type="RefSeq" id="WP_192750952.1">
    <property type="nucleotide sequence ID" value="NZ_BAABJL010000109.1"/>
</dbReference>
<keyword evidence="3 12" id="KW-1003">Cell membrane</keyword>
<evidence type="ECO:0000256" key="8">
    <source>
        <dbReference type="ARBA" id="ARBA00022833"/>
    </source>
</evidence>
<feature type="transmembrane region" description="Helical" evidence="12">
    <location>
        <begin position="12"/>
        <end position="30"/>
    </location>
</feature>
<comment type="caution">
    <text evidence="14">The sequence shown here is derived from an EMBL/GenBank/DDBJ whole genome shotgun (WGS) entry which is preliminary data.</text>
</comment>
<dbReference type="GO" id="GO:0006508">
    <property type="term" value="P:proteolysis"/>
    <property type="evidence" value="ECO:0007669"/>
    <property type="project" value="UniProtKB-KW"/>
</dbReference>
<dbReference type="PANTHER" id="PTHR43221">
    <property type="entry name" value="PROTEASE HTPX"/>
    <property type="match status" value="1"/>
</dbReference>
<dbReference type="InterPro" id="IPR050083">
    <property type="entry name" value="HtpX_protease"/>
</dbReference>
<gene>
    <name evidence="12" type="primary">htpX</name>
    <name evidence="14" type="ORF">HEB94_003756</name>
</gene>
<keyword evidence="4 12" id="KW-0645">Protease</keyword>
<feature type="transmembrane region" description="Helical" evidence="12">
    <location>
        <begin position="36"/>
        <end position="55"/>
    </location>
</feature>
<feature type="binding site" evidence="12">
    <location>
        <position position="212"/>
    </location>
    <ligand>
        <name>Zn(2+)</name>
        <dbReference type="ChEBI" id="CHEBI:29105"/>
        <note>catalytic</note>
    </ligand>
</feature>
<evidence type="ECO:0000256" key="3">
    <source>
        <dbReference type="ARBA" id="ARBA00022475"/>
    </source>
</evidence>
<organism evidence="14 15">
    <name type="scientific">Actinopolymorpha pittospori</name>
    <dbReference type="NCBI Taxonomy" id="648752"/>
    <lineage>
        <taxon>Bacteria</taxon>
        <taxon>Bacillati</taxon>
        <taxon>Actinomycetota</taxon>
        <taxon>Actinomycetes</taxon>
        <taxon>Propionibacteriales</taxon>
        <taxon>Actinopolymorphaceae</taxon>
        <taxon>Actinopolymorpha</taxon>
    </lineage>
</organism>
<keyword evidence="15" id="KW-1185">Reference proteome</keyword>
<evidence type="ECO:0000256" key="12">
    <source>
        <dbReference type="HAMAP-Rule" id="MF_00188"/>
    </source>
</evidence>
<name>A0A927MX52_9ACTN</name>
<dbReference type="InterPro" id="IPR001915">
    <property type="entry name" value="Peptidase_M48"/>
</dbReference>
<keyword evidence="6 12" id="KW-0479">Metal-binding</keyword>
<comment type="similarity">
    <text evidence="2 12">Belongs to the peptidase M48B family.</text>
</comment>
<feature type="binding site" evidence="12">
    <location>
        <position position="138"/>
    </location>
    <ligand>
        <name>Zn(2+)</name>
        <dbReference type="ChEBI" id="CHEBI:29105"/>
        <note>catalytic</note>
    </ligand>
</feature>
<evidence type="ECO:0000256" key="4">
    <source>
        <dbReference type="ARBA" id="ARBA00022670"/>
    </source>
</evidence>
<feature type="binding site" evidence="12">
    <location>
        <position position="142"/>
    </location>
    <ligand>
        <name>Zn(2+)</name>
        <dbReference type="ChEBI" id="CHEBI:29105"/>
        <note>catalytic</note>
    </ligand>
</feature>
<dbReference type="AlphaFoldDB" id="A0A927MX52"/>
<keyword evidence="11 12" id="KW-0472">Membrane</keyword>
<keyword evidence="14" id="KW-0346">Stress response</keyword>
<evidence type="ECO:0000256" key="9">
    <source>
        <dbReference type="ARBA" id="ARBA00022989"/>
    </source>
</evidence>
<feature type="transmembrane region" description="Helical" evidence="12">
    <location>
        <begin position="189"/>
        <end position="207"/>
    </location>
</feature>
<comment type="subcellular location">
    <subcellularLocation>
        <location evidence="1 12">Cell membrane</location>
        <topology evidence="1 12">Multi-pass membrane protein</topology>
    </subcellularLocation>
</comment>
<keyword evidence="5 12" id="KW-0812">Transmembrane</keyword>
<evidence type="ECO:0000256" key="11">
    <source>
        <dbReference type="ARBA" id="ARBA00023136"/>
    </source>
</evidence>
<reference evidence="14" key="1">
    <citation type="submission" date="2020-10" db="EMBL/GenBank/DDBJ databases">
        <title>Sequencing the genomes of 1000 actinobacteria strains.</title>
        <authorList>
            <person name="Klenk H.-P."/>
        </authorList>
    </citation>
    <scope>NUCLEOTIDE SEQUENCE</scope>
    <source>
        <strain evidence="14">DSM 45354</strain>
    </source>
</reference>
<comment type="cofactor">
    <cofactor evidence="12">
        <name>Zn(2+)</name>
        <dbReference type="ChEBI" id="CHEBI:29105"/>
    </cofactor>
    <text evidence="12">Binds 1 zinc ion per subunit.</text>
</comment>
<keyword evidence="7 12" id="KW-0378">Hydrolase</keyword>
<keyword evidence="10 12" id="KW-0482">Metalloprotease</keyword>
<proteinExistence type="inferred from homology"/>
<sequence length="293" mass="31669">MHDRSQCHRNQLKTTVILAVLSGLVLIVGRSLGGRAGLTVALFLAVAMNAAAYFWSDRMALRAMRAYPVSEADHPELCRMVRELSTTMRLPIPAVCVSPTPTPNAFTTGRNPRHSTVCVTEGLLALLDRRELRAVLGHELGHVANRDILVSSVAAALASMIMYVAQFAWLLPFGRADDGDDGDGSPVTALAMLVLGPVAASLLQLAVTRSREYDADIVSARVTGDPLALANALRKLELATREHPLPAAPELRSTAALMIASPFRARGLVRLFATHPPTRKRIARLEDLAGYER</sequence>
<dbReference type="InterPro" id="IPR022919">
    <property type="entry name" value="Pept_M48_protease_HtpX"/>
</dbReference>
<dbReference type="Pfam" id="PF01435">
    <property type="entry name" value="Peptidase_M48"/>
    <property type="match status" value="1"/>
</dbReference>
<dbReference type="HAMAP" id="MF_00188">
    <property type="entry name" value="Pept_M48_protease_HtpX"/>
    <property type="match status" value="1"/>
</dbReference>
<evidence type="ECO:0000313" key="15">
    <source>
        <dbReference type="Proteomes" id="UP000638648"/>
    </source>
</evidence>
<feature type="active site" evidence="12">
    <location>
        <position position="139"/>
    </location>
</feature>
<evidence type="ECO:0000256" key="1">
    <source>
        <dbReference type="ARBA" id="ARBA00004651"/>
    </source>
</evidence>
<evidence type="ECO:0000259" key="13">
    <source>
        <dbReference type="Pfam" id="PF01435"/>
    </source>
</evidence>
<keyword evidence="9 12" id="KW-1133">Transmembrane helix</keyword>
<feature type="domain" description="Peptidase M48" evidence="13">
    <location>
        <begin position="73"/>
        <end position="288"/>
    </location>
</feature>
<dbReference type="GO" id="GO:0008270">
    <property type="term" value="F:zinc ion binding"/>
    <property type="evidence" value="ECO:0007669"/>
    <property type="project" value="UniProtKB-UniRule"/>
</dbReference>
<evidence type="ECO:0000313" key="14">
    <source>
        <dbReference type="EMBL" id="MBE1606908.1"/>
    </source>
</evidence>
<dbReference type="GO" id="GO:0005886">
    <property type="term" value="C:plasma membrane"/>
    <property type="evidence" value="ECO:0007669"/>
    <property type="project" value="UniProtKB-SubCell"/>
</dbReference>
<keyword evidence="8 12" id="KW-0862">Zinc</keyword>
<evidence type="ECO:0000256" key="10">
    <source>
        <dbReference type="ARBA" id="ARBA00023049"/>
    </source>
</evidence>
<dbReference type="PANTHER" id="PTHR43221:SF1">
    <property type="entry name" value="PROTEASE HTPX"/>
    <property type="match status" value="1"/>
</dbReference>
<accession>A0A927MX52</accession>
<dbReference type="EMBL" id="JADBEM010000001">
    <property type="protein sequence ID" value="MBE1606908.1"/>
    <property type="molecule type" value="Genomic_DNA"/>
</dbReference>
<dbReference type="Proteomes" id="UP000638648">
    <property type="component" value="Unassembled WGS sequence"/>
</dbReference>